<dbReference type="EMBL" id="JBGBPQ010000005">
    <property type="protein sequence ID" value="KAL1524348.1"/>
    <property type="molecule type" value="Genomic_DNA"/>
</dbReference>
<proteinExistence type="predicted"/>
<dbReference type="Proteomes" id="UP001515480">
    <property type="component" value="Unassembled WGS sequence"/>
</dbReference>
<dbReference type="AlphaFoldDB" id="A0AB34JTY5"/>
<reference evidence="1 2" key="1">
    <citation type="journal article" date="2024" name="Science">
        <title>Giant polyketide synthase enzymes in the biosynthesis of giant marine polyether toxins.</title>
        <authorList>
            <person name="Fallon T.R."/>
            <person name="Shende V.V."/>
            <person name="Wierzbicki I.H."/>
            <person name="Pendleton A.L."/>
            <person name="Watervoot N.F."/>
            <person name="Auber R.P."/>
            <person name="Gonzalez D.J."/>
            <person name="Wisecaver J.H."/>
            <person name="Moore B.S."/>
        </authorList>
    </citation>
    <scope>NUCLEOTIDE SEQUENCE [LARGE SCALE GENOMIC DNA]</scope>
    <source>
        <strain evidence="1 2">12B1</strain>
    </source>
</reference>
<gene>
    <name evidence="1" type="ORF">AB1Y20_019246</name>
</gene>
<organism evidence="1 2">
    <name type="scientific">Prymnesium parvum</name>
    <name type="common">Toxic golden alga</name>
    <dbReference type="NCBI Taxonomy" id="97485"/>
    <lineage>
        <taxon>Eukaryota</taxon>
        <taxon>Haptista</taxon>
        <taxon>Haptophyta</taxon>
        <taxon>Prymnesiophyceae</taxon>
        <taxon>Prymnesiales</taxon>
        <taxon>Prymnesiaceae</taxon>
        <taxon>Prymnesium</taxon>
    </lineage>
</organism>
<evidence type="ECO:0000313" key="2">
    <source>
        <dbReference type="Proteomes" id="UP001515480"/>
    </source>
</evidence>
<name>A0AB34JTY5_PRYPA</name>
<evidence type="ECO:0000313" key="1">
    <source>
        <dbReference type="EMBL" id="KAL1524348.1"/>
    </source>
</evidence>
<accession>A0AB34JTY5</accession>
<keyword evidence="2" id="KW-1185">Reference proteome</keyword>
<sequence>MERGAPHGGERQGASVSDAELRLAVLRGVVEDVQPIVAPAFDASMVGKHLEVLWKYFDHGTKEPHLIWASGRVVRVAVGLSDKRSSRACKILPGGALLWRVEAAGEQWLMLLPCVPLTIWN</sequence>
<comment type="caution">
    <text evidence="1">The sequence shown here is derived from an EMBL/GenBank/DDBJ whole genome shotgun (WGS) entry which is preliminary data.</text>
</comment>
<protein>
    <submittedName>
        <fullName evidence="1">Uncharacterized protein</fullName>
    </submittedName>
</protein>